<evidence type="ECO:0000313" key="3">
    <source>
        <dbReference type="Proteomes" id="UP000306192"/>
    </source>
</evidence>
<protein>
    <submittedName>
        <fullName evidence="2">Uncharacterized protein</fullName>
    </submittedName>
</protein>
<keyword evidence="1" id="KW-0812">Transmembrane</keyword>
<dbReference type="RefSeq" id="WP_136642195.1">
    <property type="nucleotide sequence ID" value="NZ_QYRT01000017.1"/>
</dbReference>
<dbReference type="Proteomes" id="UP000306192">
    <property type="component" value="Unassembled WGS sequence"/>
</dbReference>
<name>A0A4T2C1G8_9MICO</name>
<proteinExistence type="predicted"/>
<dbReference type="AlphaFoldDB" id="A0A4T2C1G8"/>
<evidence type="ECO:0000256" key="1">
    <source>
        <dbReference type="SAM" id="Phobius"/>
    </source>
</evidence>
<keyword evidence="1" id="KW-1133">Transmembrane helix</keyword>
<comment type="caution">
    <text evidence="2">The sequence shown here is derived from an EMBL/GenBank/DDBJ whole genome shotgun (WGS) entry which is preliminary data.</text>
</comment>
<keyword evidence="3" id="KW-1185">Reference proteome</keyword>
<dbReference type="EMBL" id="QYRT01000017">
    <property type="protein sequence ID" value="TIH36146.1"/>
    <property type="molecule type" value="Genomic_DNA"/>
</dbReference>
<accession>A0A4T2C1G8</accession>
<keyword evidence="1" id="KW-0472">Membrane</keyword>
<evidence type="ECO:0000313" key="2">
    <source>
        <dbReference type="EMBL" id="TIH36146.1"/>
    </source>
</evidence>
<gene>
    <name evidence="2" type="ORF">D4765_10190</name>
</gene>
<feature type="transmembrane region" description="Helical" evidence="1">
    <location>
        <begin position="12"/>
        <end position="30"/>
    </location>
</feature>
<organism evidence="2 3">
    <name type="scientific">Subtercola vilae</name>
    <dbReference type="NCBI Taxonomy" id="2056433"/>
    <lineage>
        <taxon>Bacteria</taxon>
        <taxon>Bacillati</taxon>
        <taxon>Actinomycetota</taxon>
        <taxon>Actinomycetes</taxon>
        <taxon>Micrococcales</taxon>
        <taxon>Microbacteriaceae</taxon>
        <taxon>Subtercola</taxon>
    </lineage>
</organism>
<feature type="transmembrane region" description="Helical" evidence="1">
    <location>
        <begin position="45"/>
        <end position="66"/>
    </location>
</feature>
<reference evidence="2 3" key="1">
    <citation type="journal article" date="2019" name="Microorganisms">
        <title>Systematic Affiliation and Genome Analysis of Subtercola vilae DB165(T) with Particular Emphasis on Cold Adaptation of an Isolate from a High-Altitude Cold Volcano Lake.</title>
        <authorList>
            <person name="Villalobos A.S."/>
            <person name="Wiese J."/>
            <person name="Imhoff J.F."/>
            <person name="Dorador C."/>
            <person name="Keller A."/>
            <person name="Hentschel U."/>
        </authorList>
    </citation>
    <scope>NUCLEOTIDE SEQUENCE [LARGE SCALE GENOMIC DNA]</scope>
    <source>
        <strain evidence="2 3">DB165</strain>
    </source>
</reference>
<sequence length="75" mass="8147">MSKPRSLAKTAVAANVMVWFGAAAFIFALAGEQTWSAFHGQWHNILGWALICGVGAAISIVGIIEIRRLRARLPR</sequence>